<dbReference type="Gene3D" id="3.40.50.720">
    <property type="entry name" value="NAD(P)-binding Rossmann-like Domain"/>
    <property type="match status" value="1"/>
</dbReference>
<dbReference type="GO" id="GO:0005975">
    <property type="term" value="P:carbohydrate metabolic process"/>
    <property type="evidence" value="ECO:0007669"/>
    <property type="project" value="InterPro"/>
</dbReference>
<dbReference type="EMBL" id="BJYT01000015">
    <property type="protein sequence ID" value="GEO11030.1"/>
    <property type="molecule type" value="Genomic_DNA"/>
</dbReference>
<organism evidence="8 9">
    <name type="scientific">Segetibacter aerophilus</name>
    <dbReference type="NCBI Taxonomy" id="670293"/>
    <lineage>
        <taxon>Bacteria</taxon>
        <taxon>Pseudomonadati</taxon>
        <taxon>Bacteroidota</taxon>
        <taxon>Chitinophagia</taxon>
        <taxon>Chitinophagales</taxon>
        <taxon>Chitinophagaceae</taxon>
        <taxon>Segetibacter</taxon>
    </lineage>
</organism>
<accession>A0A512BGD9</accession>
<comment type="similarity">
    <text evidence="2 6">Belongs to the dTDP-4-dehydrorhamnose reductase family.</text>
</comment>
<evidence type="ECO:0000256" key="3">
    <source>
        <dbReference type="ARBA" id="ARBA00012929"/>
    </source>
</evidence>
<proteinExistence type="inferred from homology"/>
<dbReference type="RefSeq" id="WP_147205140.1">
    <property type="nucleotide sequence ID" value="NZ_BJYT01000015.1"/>
</dbReference>
<dbReference type="Pfam" id="PF00232">
    <property type="entry name" value="Glyco_hydro_1"/>
    <property type="match status" value="1"/>
</dbReference>
<dbReference type="GO" id="GO:0019305">
    <property type="term" value="P:dTDP-rhamnose biosynthetic process"/>
    <property type="evidence" value="ECO:0007669"/>
    <property type="project" value="UniProtKB-UniPathway"/>
</dbReference>
<keyword evidence="9" id="KW-1185">Reference proteome</keyword>
<evidence type="ECO:0000259" key="7">
    <source>
        <dbReference type="Pfam" id="PF04321"/>
    </source>
</evidence>
<dbReference type="EC" id="1.1.1.133" evidence="3 6"/>
<dbReference type="InterPro" id="IPR005913">
    <property type="entry name" value="dTDP_dehydrorham_reduct"/>
</dbReference>
<comment type="function">
    <text evidence="6">Catalyzes the reduction of dTDP-6-deoxy-L-lyxo-4-hexulose to yield dTDP-L-rhamnose.</text>
</comment>
<evidence type="ECO:0000256" key="2">
    <source>
        <dbReference type="ARBA" id="ARBA00010944"/>
    </source>
</evidence>
<dbReference type="PANTHER" id="PTHR10491">
    <property type="entry name" value="DTDP-4-DEHYDRORHAMNOSE REDUCTASE"/>
    <property type="match status" value="1"/>
</dbReference>
<dbReference type="Gene3D" id="3.20.20.80">
    <property type="entry name" value="Glycosidases"/>
    <property type="match status" value="1"/>
</dbReference>
<name>A0A512BGD9_9BACT</name>
<comment type="caution">
    <text evidence="8">The sequence shown here is derived from an EMBL/GenBank/DDBJ whole genome shotgun (WGS) entry which is preliminary data.</text>
</comment>
<evidence type="ECO:0000256" key="6">
    <source>
        <dbReference type="RuleBase" id="RU364082"/>
    </source>
</evidence>
<evidence type="ECO:0000256" key="1">
    <source>
        <dbReference type="ARBA" id="ARBA00004781"/>
    </source>
</evidence>
<dbReference type="Gene3D" id="3.90.25.10">
    <property type="entry name" value="UDP-galactose 4-epimerase, domain 1"/>
    <property type="match status" value="1"/>
</dbReference>
<dbReference type="SUPFAM" id="SSF51735">
    <property type="entry name" value="NAD(P)-binding Rossmann-fold domains"/>
    <property type="match status" value="1"/>
</dbReference>
<dbReference type="CDD" id="cd05254">
    <property type="entry name" value="dTDP_HR_like_SDR_e"/>
    <property type="match status" value="1"/>
</dbReference>
<dbReference type="Pfam" id="PF04321">
    <property type="entry name" value="RmlD_sub_bind"/>
    <property type="match status" value="1"/>
</dbReference>
<feature type="domain" description="RmlD-like substrate binding" evidence="7">
    <location>
        <begin position="450"/>
        <end position="705"/>
    </location>
</feature>
<dbReference type="UniPathway" id="UPA00124"/>
<evidence type="ECO:0000313" key="8">
    <source>
        <dbReference type="EMBL" id="GEO11030.1"/>
    </source>
</evidence>
<dbReference type="AlphaFoldDB" id="A0A512BGD9"/>
<comment type="catalytic activity">
    <reaction evidence="5">
        <text>dTDP-beta-L-rhamnose + NADP(+) = dTDP-4-dehydro-beta-L-rhamnose + NADPH + H(+)</text>
        <dbReference type="Rhea" id="RHEA:21796"/>
        <dbReference type="ChEBI" id="CHEBI:15378"/>
        <dbReference type="ChEBI" id="CHEBI:57510"/>
        <dbReference type="ChEBI" id="CHEBI:57783"/>
        <dbReference type="ChEBI" id="CHEBI:58349"/>
        <dbReference type="ChEBI" id="CHEBI:62830"/>
        <dbReference type="EC" id="1.1.1.133"/>
    </reaction>
</comment>
<dbReference type="SUPFAM" id="SSF51445">
    <property type="entry name" value="(Trans)glycosidases"/>
    <property type="match status" value="1"/>
</dbReference>
<reference evidence="8 9" key="1">
    <citation type="submission" date="2019-07" db="EMBL/GenBank/DDBJ databases">
        <title>Whole genome shotgun sequence of Segetibacter aerophilus NBRC 106135.</title>
        <authorList>
            <person name="Hosoyama A."/>
            <person name="Uohara A."/>
            <person name="Ohji S."/>
            <person name="Ichikawa N."/>
        </authorList>
    </citation>
    <scope>NUCLEOTIDE SEQUENCE [LARGE SCALE GENOMIC DNA]</scope>
    <source>
        <strain evidence="8 9">NBRC 106135</strain>
    </source>
</reference>
<dbReference type="GO" id="GO:0004553">
    <property type="term" value="F:hydrolase activity, hydrolyzing O-glycosyl compounds"/>
    <property type="evidence" value="ECO:0007669"/>
    <property type="project" value="InterPro"/>
</dbReference>
<evidence type="ECO:0000256" key="5">
    <source>
        <dbReference type="ARBA" id="ARBA00048200"/>
    </source>
</evidence>
<dbReference type="GO" id="GO:0005829">
    <property type="term" value="C:cytosol"/>
    <property type="evidence" value="ECO:0007669"/>
    <property type="project" value="TreeGrafter"/>
</dbReference>
<dbReference type="PANTHER" id="PTHR10491:SF4">
    <property type="entry name" value="METHIONINE ADENOSYLTRANSFERASE 2 SUBUNIT BETA"/>
    <property type="match status" value="1"/>
</dbReference>
<dbReference type="InterPro" id="IPR036291">
    <property type="entry name" value="NAD(P)-bd_dom_sf"/>
</dbReference>
<dbReference type="Proteomes" id="UP000321513">
    <property type="component" value="Unassembled WGS sequence"/>
</dbReference>
<comment type="pathway">
    <text evidence="1 6">Carbohydrate biosynthesis; dTDP-L-rhamnose biosynthesis.</text>
</comment>
<gene>
    <name evidence="8" type="ORF">SAE01_35260</name>
</gene>
<sequence>MKTEFTRNRIEIWGGLECSLNRVEDNYMDQLVLSGHYKRGSEDIKRFSELGIKALRYPILWEKHAPQKDEIIDWSYSTARLNELKQAGIEPIAGLVHHGSGPVYADFFDGSFAEGLGQYAGKVAEQFPWLTYYTPVNEPLTTARFCGLYGHWYPHRANTLDFLKILLAECKGTILAMQAIRKVNPNAKLVQTEDIGKTQSSYKLRYQADFENKRRWLSFDILSGKINKDHSLWGYLIGEGLSEADFKFFEENPCPPDIMGVNHYVTSERYIDERIEKFPAHAVGGNGIDVYADVEAVRVGRNQGPEVLFKEVWERFHLPIAITEVHLHCTREEQLRWFNYIWAAVNKLKDEGADIRAITAWALLGSFDWCSLLTKPVGIYEPGLYDVRALAEPRPTALTKLVKSLAEGNEFNHPVLKEEGWWKRSCAVTYQLEDLTTTCPPVKKAQGNPLIIIGKTGTLAAAFTRICNLRGIHHITLGRQEVDISDLADIERMVKHYNPWAIINTAGYSKIDEAENEAENCFMVNSVAPKFLSTVCRKYGVQFVTYSSDLVFDGKKNNPYLESDFVAPLNVYGQSKAMAEENVLKNDPDALIIRTGAFFGPWDKLNFVHEALKAFSIEQEFAAPNDVIVSPTYVPDLVHTTLDLLLDEANGIWNISNKGSISWAMLAYEVASRSGYNPKHFKAVSLPEMNFIASRPAYSVLTTEKGFELPGLDNALDRFFREQEMITM</sequence>
<dbReference type="InterPro" id="IPR001360">
    <property type="entry name" value="Glyco_hydro_1"/>
</dbReference>
<dbReference type="InterPro" id="IPR017853">
    <property type="entry name" value="GH"/>
</dbReference>
<evidence type="ECO:0000313" key="9">
    <source>
        <dbReference type="Proteomes" id="UP000321513"/>
    </source>
</evidence>
<keyword evidence="6" id="KW-0521">NADP</keyword>
<protein>
    <recommendedName>
        <fullName evidence="4 6">dTDP-4-dehydrorhamnose reductase</fullName>
        <ecNumber evidence="3 6">1.1.1.133</ecNumber>
    </recommendedName>
</protein>
<dbReference type="InterPro" id="IPR029903">
    <property type="entry name" value="RmlD-like-bd"/>
</dbReference>
<keyword evidence="6" id="KW-0560">Oxidoreductase</keyword>
<dbReference type="GO" id="GO:0008831">
    <property type="term" value="F:dTDP-4-dehydrorhamnose reductase activity"/>
    <property type="evidence" value="ECO:0007669"/>
    <property type="project" value="UniProtKB-EC"/>
</dbReference>
<dbReference type="OrthoDB" id="9803892at2"/>
<evidence type="ECO:0000256" key="4">
    <source>
        <dbReference type="ARBA" id="ARBA00017099"/>
    </source>
</evidence>